<evidence type="ECO:0000313" key="3">
    <source>
        <dbReference type="Proteomes" id="UP000314986"/>
    </source>
</evidence>
<dbReference type="SUPFAM" id="SSF50729">
    <property type="entry name" value="PH domain-like"/>
    <property type="match status" value="1"/>
</dbReference>
<reference evidence="2" key="4">
    <citation type="submission" date="2025-08" db="UniProtKB">
        <authorList>
            <consortium name="Ensembl"/>
        </authorList>
    </citation>
    <scope>IDENTIFICATION</scope>
</reference>
<dbReference type="Pfam" id="PF22286">
    <property type="entry name" value="RHG20_PH"/>
    <property type="match status" value="1"/>
</dbReference>
<accession>A0A4W3ITF0</accession>
<dbReference type="AlphaFoldDB" id="A0A4W3ITF0"/>
<dbReference type="PANTHER" id="PTHR23179:SF3">
    <property type="entry name" value="RHO GTPASE-ACTIVATING PROTEIN 20"/>
    <property type="match status" value="1"/>
</dbReference>
<reference evidence="2" key="5">
    <citation type="submission" date="2025-09" db="UniProtKB">
        <authorList>
            <consortium name="Ensembl"/>
        </authorList>
    </citation>
    <scope>IDENTIFICATION</scope>
</reference>
<reference evidence="3" key="2">
    <citation type="journal article" date="2007" name="PLoS Biol.">
        <title>Survey sequencing and comparative analysis of the elephant shark (Callorhinchus milii) genome.</title>
        <authorList>
            <person name="Venkatesh B."/>
            <person name="Kirkness E.F."/>
            <person name="Loh Y.H."/>
            <person name="Halpern A.L."/>
            <person name="Lee A.P."/>
            <person name="Johnson J."/>
            <person name="Dandona N."/>
            <person name="Viswanathan L.D."/>
            <person name="Tay A."/>
            <person name="Venter J.C."/>
            <person name="Strausberg R.L."/>
            <person name="Brenner S."/>
        </authorList>
    </citation>
    <scope>NUCLEOTIDE SEQUENCE [LARGE SCALE GENOMIC DNA]</scope>
</reference>
<reference evidence="3" key="1">
    <citation type="journal article" date="2006" name="Science">
        <title>Ancient noncoding elements conserved in the human genome.</title>
        <authorList>
            <person name="Venkatesh B."/>
            <person name="Kirkness E.F."/>
            <person name="Loh Y.H."/>
            <person name="Halpern A.L."/>
            <person name="Lee A.P."/>
            <person name="Johnson J."/>
            <person name="Dandona N."/>
            <person name="Viswanathan L.D."/>
            <person name="Tay A."/>
            <person name="Venter J.C."/>
            <person name="Strausberg R.L."/>
            <person name="Brenner S."/>
        </authorList>
    </citation>
    <scope>NUCLEOTIDE SEQUENCE [LARGE SCALE GENOMIC DNA]</scope>
</reference>
<feature type="domain" description="ARHGAP20 PH" evidence="1">
    <location>
        <begin position="1"/>
        <end position="81"/>
    </location>
</feature>
<protein>
    <recommendedName>
        <fullName evidence="1">ARHGAP20 PH domain-containing protein</fullName>
    </recommendedName>
</protein>
<dbReference type="InParanoid" id="A0A4W3ITF0"/>
<evidence type="ECO:0000259" key="1">
    <source>
        <dbReference type="Pfam" id="PF22286"/>
    </source>
</evidence>
<evidence type="ECO:0000313" key="2">
    <source>
        <dbReference type="Ensembl" id="ENSCMIP00000029583.1"/>
    </source>
</evidence>
<dbReference type="InterPro" id="IPR011993">
    <property type="entry name" value="PH-like_dom_sf"/>
</dbReference>
<keyword evidence="3" id="KW-1185">Reference proteome</keyword>
<dbReference type="PANTHER" id="PTHR23179">
    <property type="entry name" value="T-CELL ACTIVATION RHO GTPASE ACTIVATING PROTEIN-RELATED"/>
    <property type="match status" value="1"/>
</dbReference>
<dbReference type="Gene3D" id="2.30.29.30">
    <property type="entry name" value="Pleckstrin-homology domain (PH domain)/Phosphotyrosine-binding domain (PTB)"/>
    <property type="match status" value="1"/>
</dbReference>
<dbReference type="GeneTree" id="ENSGT00970000196306"/>
<dbReference type="Proteomes" id="UP000314986">
    <property type="component" value="Unassembled WGS sequence"/>
</dbReference>
<proteinExistence type="predicted"/>
<reference evidence="3" key="3">
    <citation type="journal article" date="2014" name="Nature">
        <title>Elephant shark genome provides unique insights into gnathostome evolution.</title>
        <authorList>
            <consortium name="International Elephant Shark Genome Sequencing Consortium"/>
            <person name="Venkatesh B."/>
            <person name="Lee A.P."/>
            <person name="Ravi V."/>
            <person name="Maurya A.K."/>
            <person name="Lian M.M."/>
            <person name="Swann J.B."/>
            <person name="Ohta Y."/>
            <person name="Flajnik M.F."/>
            <person name="Sutoh Y."/>
            <person name="Kasahara M."/>
            <person name="Hoon S."/>
            <person name="Gangu V."/>
            <person name="Roy S.W."/>
            <person name="Irimia M."/>
            <person name="Korzh V."/>
            <person name="Kondrychyn I."/>
            <person name="Lim Z.W."/>
            <person name="Tay B.H."/>
            <person name="Tohari S."/>
            <person name="Kong K.W."/>
            <person name="Ho S."/>
            <person name="Lorente-Galdos B."/>
            <person name="Quilez J."/>
            <person name="Marques-Bonet T."/>
            <person name="Raney B.J."/>
            <person name="Ingham P.W."/>
            <person name="Tay A."/>
            <person name="Hillier L.W."/>
            <person name="Minx P."/>
            <person name="Boehm T."/>
            <person name="Wilson R.K."/>
            <person name="Brenner S."/>
            <person name="Warren W.C."/>
        </authorList>
    </citation>
    <scope>NUCLEOTIDE SEQUENCE [LARGE SCALE GENOMIC DNA]</scope>
</reference>
<dbReference type="Ensembl" id="ENSCMIT00000030049.1">
    <property type="protein sequence ID" value="ENSCMIP00000029583.1"/>
    <property type="gene ID" value="ENSCMIG00000012785.1"/>
</dbReference>
<dbReference type="InterPro" id="IPR047887">
    <property type="entry name" value="ARHGAP20_PH"/>
</dbReference>
<sequence length="81" mass="9357">MEDCVQLTVGMKTKERHLFLFSDMLVIAKSKSASSFRLKRRINMCELWTALCTEEISEVCVDQERSIVIGWPIINCVVTFK</sequence>
<organism evidence="2 3">
    <name type="scientific">Callorhinchus milii</name>
    <name type="common">Ghost shark</name>
    <dbReference type="NCBI Taxonomy" id="7868"/>
    <lineage>
        <taxon>Eukaryota</taxon>
        <taxon>Metazoa</taxon>
        <taxon>Chordata</taxon>
        <taxon>Craniata</taxon>
        <taxon>Vertebrata</taxon>
        <taxon>Chondrichthyes</taxon>
        <taxon>Holocephali</taxon>
        <taxon>Chimaeriformes</taxon>
        <taxon>Callorhinchidae</taxon>
        <taxon>Callorhinchus</taxon>
    </lineage>
</organism>
<dbReference type="STRING" id="7868.ENSCMIP00000029583"/>
<dbReference type="GO" id="GO:0005096">
    <property type="term" value="F:GTPase activator activity"/>
    <property type="evidence" value="ECO:0007669"/>
    <property type="project" value="TreeGrafter"/>
</dbReference>
<name>A0A4W3ITF0_CALMI</name>